<feature type="domain" description="Polymerase/histidinol phosphatase N-terminal" evidence="6">
    <location>
        <begin position="18"/>
        <end position="84"/>
    </location>
</feature>
<dbReference type="SMART" id="SM00481">
    <property type="entry name" value="POLIIIAc"/>
    <property type="match status" value="1"/>
</dbReference>
<gene>
    <name evidence="7" type="ORF">SAMN02745149_00963</name>
</gene>
<dbReference type="GO" id="GO:0008408">
    <property type="term" value="F:3'-5' exonuclease activity"/>
    <property type="evidence" value="ECO:0007669"/>
    <property type="project" value="InterPro"/>
</dbReference>
<reference evidence="7 8" key="1">
    <citation type="submission" date="2017-02" db="EMBL/GenBank/DDBJ databases">
        <authorList>
            <person name="Peterson S.W."/>
        </authorList>
    </citation>
    <scope>NUCLEOTIDE SEQUENCE [LARGE SCALE GENOMIC DNA]</scope>
    <source>
        <strain evidence="7 8">ATCC BAA-908</strain>
    </source>
</reference>
<keyword evidence="4" id="KW-0235">DNA replication</keyword>
<dbReference type="GO" id="GO:0003887">
    <property type="term" value="F:DNA-directed DNA polymerase activity"/>
    <property type="evidence" value="ECO:0007669"/>
    <property type="project" value="UniProtKB-KW"/>
</dbReference>
<evidence type="ECO:0000259" key="6">
    <source>
        <dbReference type="SMART" id="SM00481"/>
    </source>
</evidence>
<dbReference type="InterPro" id="IPR040982">
    <property type="entry name" value="DNA_pol3_finger"/>
</dbReference>
<dbReference type="Pfam" id="PF07733">
    <property type="entry name" value="DNA_pol3_alpha"/>
    <property type="match status" value="1"/>
</dbReference>
<evidence type="ECO:0000313" key="7">
    <source>
        <dbReference type="EMBL" id="SJZ36600.1"/>
    </source>
</evidence>
<dbReference type="EMBL" id="FUWG01000006">
    <property type="protein sequence ID" value="SJZ36600.1"/>
    <property type="molecule type" value="Genomic_DNA"/>
</dbReference>
<accession>A0A1T4K2A9</accession>
<dbReference type="PANTHER" id="PTHR32294:SF0">
    <property type="entry name" value="DNA POLYMERASE III SUBUNIT ALPHA"/>
    <property type="match status" value="1"/>
</dbReference>
<evidence type="ECO:0000256" key="2">
    <source>
        <dbReference type="ARBA" id="ARBA00022679"/>
    </source>
</evidence>
<dbReference type="SUPFAM" id="SSF89550">
    <property type="entry name" value="PHP domain-like"/>
    <property type="match status" value="1"/>
</dbReference>
<dbReference type="AlphaFoldDB" id="A0A1T4K2A9"/>
<evidence type="ECO:0000256" key="1">
    <source>
        <dbReference type="ARBA" id="ARBA00019114"/>
    </source>
</evidence>
<keyword evidence="2" id="KW-0808">Transferase</keyword>
<sequence>MDLYTFDSPEGIPESKYIPLDIMSDYSIGESIARIPELVRKAKSLNMKALALTDRTLSGAIEFYLLCKTNDIKPIIGQKIAFGNNEVNLLCKDLEAYKILCRHSLELQDANDFPMALSELRITKEDCEHFICITSYCTSELVTSFGDNLYKQVDFAEVKNHPEKLDNLDTSHAVITNPVRYLEKEDYEALAAFKLSLSENPSPIYPDNYFADDSEIIPFLTENNHLELAENTQRITEQIQFIFPENYFTTPEAHNRMRESLPDFEDAENQLRAIAVEGFNQKLHEFENEQEARDCLAYELEDIYNHHWEKIFLFHHEVTSWCRQNGIEVGPGRGSAPGSFVSYLLGITNVNPLKHGLIYERFLNSERLCYPDFDIDYDYERLPEVAEHLKEKYGEDCVVRIATYGRLKCWQTLEIAAKYLNYSAEEILPIKKIILDFCLPRVTFSRLLDSSSYLYKDVIPHWDGVKLQGFLRDKKNEKLVKIAQTLEFVKHNIGLYASGYIVTGDSIYTYIPVLKDSKTGWIYSEYTMNILEDVGLYKSDLLGLWELTKLKHLTEAISKKTGTPFNYKEISLEDKETLEAFAKGKTTDVFQFEAPGMKKFLKKLEPDRFSDLVLMNALYRPGPFDYIPIAIDNKAAGNYRNDFPGCESILEETYGLPIYQEQIIQMAQILAGYSLAEGDMLRRAMGKKKLEVLMAKKAEFMERAPVTEIVSEKQAEEIFDIMIPFAGYAFNKSHAVAYTMMAYWEMYMKVHFPKEYRKIIKNFREELEEEDF</sequence>
<name>A0A1T4K2A9_TREPO</name>
<evidence type="ECO:0000313" key="8">
    <source>
        <dbReference type="Proteomes" id="UP000190423"/>
    </source>
</evidence>
<dbReference type="Proteomes" id="UP000190423">
    <property type="component" value="Unassembled WGS sequence"/>
</dbReference>
<dbReference type="Pfam" id="PF02811">
    <property type="entry name" value="PHP"/>
    <property type="match status" value="1"/>
</dbReference>
<dbReference type="GeneID" id="78316263"/>
<dbReference type="CDD" id="cd07431">
    <property type="entry name" value="PHP_PolIIIA"/>
    <property type="match status" value="1"/>
</dbReference>
<dbReference type="InterPro" id="IPR004013">
    <property type="entry name" value="PHP_dom"/>
</dbReference>
<keyword evidence="5 7" id="KW-0239">DNA-directed DNA polymerase</keyword>
<dbReference type="InterPro" id="IPR004805">
    <property type="entry name" value="DnaE2/DnaE/PolC"/>
</dbReference>
<dbReference type="Pfam" id="PF17657">
    <property type="entry name" value="DNA_pol3_finger"/>
    <property type="match status" value="1"/>
</dbReference>
<keyword evidence="8" id="KW-1185">Reference proteome</keyword>
<proteinExistence type="predicted"/>
<dbReference type="OrthoDB" id="9803237at2"/>
<dbReference type="STRING" id="261392.SAMN02745149_00963"/>
<dbReference type="Gene3D" id="3.20.20.140">
    <property type="entry name" value="Metal-dependent hydrolases"/>
    <property type="match status" value="1"/>
</dbReference>
<evidence type="ECO:0000256" key="4">
    <source>
        <dbReference type="ARBA" id="ARBA00022705"/>
    </source>
</evidence>
<evidence type="ECO:0000256" key="3">
    <source>
        <dbReference type="ARBA" id="ARBA00022695"/>
    </source>
</evidence>
<dbReference type="PANTHER" id="PTHR32294">
    <property type="entry name" value="DNA POLYMERASE III SUBUNIT ALPHA"/>
    <property type="match status" value="1"/>
</dbReference>
<keyword evidence="3" id="KW-0548">Nucleotidyltransferase</keyword>
<dbReference type="InterPro" id="IPR011708">
    <property type="entry name" value="DNA_pol3_alpha_NTPase_dom"/>
</dbReference>
<protein>
    <recommendedName>
        <fullName evidence="1">DNA polymerase III subunit alpha</fullName>
    </recommendedName>
</protein>
<dbReference type="InterPro" id="IPR016195">
    <property type="entry name" value="Pol/histidinol_Pase-like"/>
</dbReference>
<dbReference type="GO" id="GO:0006260">
    <property type="term" value="P:DNA replication"/>
    <property type="evidence" value="ECO:0007669"/>
    <property type="project" value="UniProtKB-KW"/>
</dbReference>
<evidence type="ECO:0000256" key="5">
    <source>
        <dbReference type="ARBA" id="ARBA00022932"/>
    </source>
</evidence>
<dbReference type="InterPro" id="IPR003141">
    <property type="entry name" value="Pol/His_phosphatase_N"/>
</dbReference>
<dbReference type="NCBIfam" id="TIGR00594">
    <property type="entry name" value="polc"/>
    <property type="match status" value="1"/>
</dbReference>
<dbReference type="RefSeq" id="WP_078932863.1">
    <property type="nucleotide sequence ID" value="NZ_FUWG01000006.1"/>
</dbReference>
<organism evidence="7 8">
    <name type="scientific">Treponema porcinum</name>
    <dbReference type="NCBI Taxonomy" id="261392"/>
    <lineage>
        <taxon>Bacteria</taxon>
        <taxon>Pseudomonadati</taxon>
        <taxon>Spirochaetota</taxon>
        <taxon>Spirochaetia</taxon>
        <taxon>Spirochaetales</taxon>
        <taxon>Treponemataceae</taxon>
        <taxon>Treponema</taxon>
    </lineage>
</organism>